<sequence>MYFHAFVFLFVAVISAEALSQLPGRFNKAHDKCQSDPASYVDEAILEKVRRGEKVTAPNLAKHTLCMNVESGVQDQNGEIIVENLRKFLERAGNTKEKVDEAISKCGTRTSAIAEEAAVALTNCVIKFRPERRHNR</sequence>
<gene>
    <name evidence="2" type="primary">OBP22</name>
</gene>
<proteinExistence type="evidence at transcript level"/>
<dbReference type="InterPro" id="IPR006170">
    <property type="entry name" value="PBP/GOBP"/>
</dbReference>
<dbReference type="EMBL" id="KX900474">
    <property type="protein sequence ID" value="AQY18986.1"/>
    <property type="molecule type" value="mRNA"/>
</dbReference>
<dbReference type="InterPro" id="IPR036728">
    <property type="entry name" value="PBP_GOBP_sf"/>
</dbReference>
<dbReference type="Pfam" id="PF01395">
    <property type="entry name" value="PBP_GOBP"/>
    <property type="match status" value="1"/>
</dbReference>
<evidence type="ECO:0000256" key="1">
    <source>
        <dbReference type="SAM" id="SignalP"/>
    </source>
</evidence>
<dbReference type="GO" id="GO:0005549">
    <property type="term" value="F:odorant binding"/>
    <property type="evidence" value="ECO:0007669"/>
    <property type="project" value="InterPro"/>
</dbReference>
<dbReference type="Gene3D" id="1.10.238.20">
    <property type="entry name" value="Pheromone/general odorant binding protein domain"/>
    <property type="match status" value="1"/>
</dbReference>
<protein>
    <submittedName>
        <fullName evidence="2">Odorant-binding protein</fullName>
    </submittedName>
</protein>
<feature type="signal peptide" evidence="1">
    <location>
        <begin position="1"/>
        <end position="18"/>
    </location>
</feature>
<accession>A0A1U9W513</accession>
<keyword evidence="1" id="KW-0732">Signal</keyword>
<organism evidence="2">
    <name type="scientific">Galeruca daurica</name>
    <dbReference type="NCBI Taxonomy" id="1651263"/>
    <lineage>
        <taxon>Eukaryota</taxon>
        <taxon>Metazoa</taxon>
        <taxon>Ecdysozoa</taxon>
        <taxon>Arthropoda</taxon>
        <taxon>Hexapoda</taxon>
        <taxon>Insecta</taxon>
        <taxon>Pterygota</taxon>
        <taxon>Neoptera</taxon>
        <taxon>Endopterygota</taxon>
        <taxon>Coleoptera</taxon>
        <taxon>Polyphaga</taxon>
        <taxon>Cucujiformia</taxon>
        <taxon>Chrysomeloidea</taxon>
        <taxon>Chrysomelidae</taxon>
        <taxon>Galerucinae</taxon>
        <taxon>Galerucites</taxon>
        <taxon>Galeruca</taxon>
    </lineage>
</organism>
<evidence type="ECO:0000313" key="2">
    <source>
        <dbReference type="EMBL" id="AQY18986.1"/>
    </source>
</evidence>
<dbReference type="CDD" id="cd23992">
    <property type="entry name" value="PBP_GOBP"/>
    <property type="match status" value="1"/>
</dbReference>
<dbReference type="SMART" id="SM00708">
    <property type="entry name" value="PhBP"/>
    <property type="match status" value="1"/>
</dbReference>
<feature type="chain" id="PRO_5012956740" evidence="1">
    <location>
        <begin position="19"/>
        <end position="136"/>
    </location>
</feature>
<dbReference type="AlphaFoldDB" id="A0A1U9W513"/>
<reference evidence="2" key="1">
    <citation type="submission" date="2016-09" db="EMBL/GenBank/DDBJ databases">
        <title>Identification and Expression Profile Analysis of Odorant-binding Proteins Genes in Galeruca daurica.</title>
        <authorList>
            <person name="Li L."/>
            <person name="Pang B."/>
        </authorList>
    </citation>
    <scope>NUCLEOTIDE SEQUENCE</scope>
</reference>
<dbReference type="SUPFAM" id="SSF47565">
    <property type="entry name" value="Insect pheromone/odorant-binding proteins"/>
    <property type="match status" value="1"/>
</dbReference>
<name>A0A1U9W513_9CUCU</name>